<reference evidence="1" key="1">
    <citation type="submission" date="2021-01" db="EMBL/GenBank/DDBJ databases">
        <authorList>
            <person name="Corre E."/>
            <person name="Pelletier E."/>
            <person name="Niang G."/>
            <person name="Scheremetjew M."/>
            <person name="Finn R."/>
            <person name="Kale V."/>
            <person name="Holt S."/>
            <person name="Cochrane G."/>
            <person name="Meng A."/>
            <person name="Brown T."/>
            <person name="Cohen L."/>
        </authorList>
    </citation>
    <scope>NUCLEOTIDE SEQUENCE</scope>
    <source>
        <strain evidence="1">Pop2</strain>
    </source>
</reference>
<sequence length="110" mass="11352">MRCATSELGSEPGKYRAREASNAKGYCCPSALAAVGTVNAPVARSDMRGAVMRAARADNRGLLDKSSSSSATGEISSLDVCRKAKAFLGVDGAMNASVVKDDVARSVHSK</sequence>
<protein>
    <submittedName>
        <fullName evidence="1">Uncharacterized protein</fullName>
    </submittedName>
</protein>
<proteinExistence type="predicted"/>
<evidence type="ECO:0000313" key="1">
    <source>
        <dbReference type="EMBL" id="CAD9353063.1"/>
    </source>
</evidence>
<accession>A0A7S2ES00</accession>
<dbReference type="EMBL" id="HBGN01035446">
    <property type="protein sequence ID" value="CAD9353063.1"/>
    <property type="molecule type" value="Transcribed_RNA"/>
</dbReference>
<organism evidence="1">
    <name type="scientific">Ditylum brightwellii</name>
    <dbReference type="NCBI Taxonomy" id="49249"/>
    <lineage>
        <taxon>Eukaryota</taxon>
        <taxon>Sar</taxon>
        <taxon>Stramenopiles</taxon>
        <taxon>Ochrophyta</taxon>
        <taxon>Bacillariophyta</taxon>
        <taxon>Mediophyceae</taxon>
        <taxon>Lithodesmiophycidae</taxon>
        <taxon>Lithodesmiales</taxon>
        <taxon>Lithodesmiaceae</taxon>
        <taxon>Ditylum</taxon>
    </lineage>
</organism>
<dbReference type="AlphaFoldDB" id="A0A7S2ES00"/>
<gene>
    <name evidence="1" type="ORF">DBRI1063_LOCUS22784</name>
</gene>
<name>A0A7S2ES00_9STRA</name>